<dbReference type="Gene3D" id="1.10.238.10">
    <property type="entry name" value="EF-hand"/>
    <property type="match status" value="2"/>
</dbReference>
<organism evidence="2 3">
    <name type="scientific">Knipowitschia caucasica</name>
    <name type="common">Caucasian dwarf goby</name>
    <name type="synonym">Pomatoschistus caucasicus</name>
    <dbReference type="NCBI Taxonomy" id="637954"/>
    <lineage>
        <taxon>Eukaryota</taxon>
        <taxon>Metazoa</taxon>
        <taxon>Chordata</taxon>
        <taxon>Craniata</taxon>
        <taxon>Vertebrata</taxon>
        <taxon>Euteleostomi</taxon>
        <taxon>Actinopterygii</taxon>
        <taxon>Neopterygii</taxon>
        <taxon>Teleostei</taxon>
        <taxon>Neoteleostei</taxon>
        <taxon>Acanthomorphata</taxon>
        <taxon>Gobiaria</taxon>
        <taxon>Gobiiformes</taxon>
        <taxon>Gobioidei</taxon>
        <taxon>Gobiidae</taxon>
        <taxon>Gobiinae</taxon>
        <taxon>Knipowitschia</taxon>
    </lineage>
</organism>
<dbReference type="InterPro" id="IPR001192">
    <property type="entry name" value="PI-PLC_fam"/>
</dbReference>
<dbReference type="GO" id="GO:0005509">
    <property type="term" value="F:calcium ion binding"/>
    <property type="evidence" value="ECO:0007669"/>
    <property type="project" value="InterPro"/>
</dbReference>
<name>A0AAV2JWU2_KNICA</name>
<dbReference type="AlphaFoldDB" id="A0AAV2JWU2"/>
<evidence type="ECO:0000313" key="3">
    <source>
        <dbReference type="Proteomes" id="UP001497482"/>
    </source>
</evidence>
<dbReference type="PANTHER" id="PTHR10336:SF31">
    <property type="entry name" value="1-PHOSPHATIDYLINOSITOL 4,5-BISPHOSPHATE PHOSPHODIESTERASE DELTA-4"/>
    <property type="match status" value="1"/>
</dbReference>
<accession>A0AAV2JWU2</accession>
<protein>
    <recommendedName>
        <fullName evidence="1">EF-hand domain-containing protein</fullName>
    </recommendedName>
</protein>
<dbReference type="Pfam" id="PF14788">
    <property type="entry name" value="EF-hand_10"/>
    <property type="match status" value="1"/>
</dbReference>
<gene>
    <name evidence="2" type="ORF">KC01_LOCUS11923</name>
</gene>
<reference evidence="2 3" key="1">
    <citation type="submission" date="2024-04" db="EMBL/GenBank/DDBJ databases">
        <authorList>
            <person name="Waldvogel A.-M."/>
            <person name="Schoenle A."/>
        </authorList>
    </citation>
    <scope>NUCLEOTIDE SEQUENCE [LARGE SCALE GENOMIC DNA]</scope>
</reference>
<dbReference type="Proteomes" id="UP001497482">
    <property type="component" value="Chromosome 15"/>
</dbReference>
<evidence type="ECO:0000259" key="1">
    <source>
        <dbReference type="PROSITE" id="PS50222"/>
    </source>
</evidence>
<dbReference type="PANTHER" id="PTHR10336">
    <property type="entry name" value="PHOSPHOINOSITIDE-SPECIFIC PHOSPHOLIPASE C FAMILY PROTEIN"/>
    <property type="match status" value="1"/>
</dbReference>
<dbReference type="PROSITE" id="PS50222">
    <property type="entry name" value="EF_HAND_2"/>
    <property type="match status" value="1"/>
</dbReference>
<dbReference type="SMART" id="SM00054">
    <property type="entry name" value="EFh"/>
    <property type="match status" value="2"/>
</dbReference>
<dbReference type="GO" id="GO:0035556">
    <property type="term" value="P:intracellular signal transduction"/>
    <property type="evidence" value="ECO:0007669"/>
    <property type="project" value="InterPro"/>
</dbReference>
<dbReference type="InterPro" id="IPR039504">
    <property type="entry name" value="PLC-delta3_EF-hand"/>
</dbReference>
<dbReference type="GO" id="GO:0004435">
    <property type="term" value="F:phosphatidylinositol-4,5-bisphosphate phospholipase C activity"/>
    <property type="evidence" value="ECO:0007669"/>
    <property type="project" value="TreeGrafter"/>
</dbReference>
<dbReference type="EMBL" id="OZ035837">
    <property type="protein sequence ID" value="CAL1581151.1"/>
    <property type="molecule type" value="Genomic_DNA"/>
</dbReference>
<dbReference type="InterPro" id="IPR002048">
    <property type="entry name" value="EF_hand_dom"/>
</dbReference>
<evidence type="ECO:0000313" key="2">
    <source>
        <dbReference type="EMBL" id="CAL1581151.1"/>
    </source>
</evidence>
<dbReference type="SUPFAM" id="SSF47473">
    <property type="entry name" value="EF-hand"/>
    <property type="match status" value="1"/>
</dbReference>
<feature type="domain" description="EF-hand" evidence="1">
    <location>
        <begin position="1"/>
        <end position="33"/>
    </location>
</feature>
<dbReference type="InterPro" id="IPR011992">
    <property type="entry name" value="EF-hand-dom_pair"/>
</dbReference>
<dbReference type="GO" id="GO:0005886">
    <property type="term" value="C:plasma membrane"/>
    <property type="evidence" value="ECO:0007669"/>
    <property type="project" value="TreeGrafter"/>
</dbReference>
<keyword evidence="3" id="KW-1185">Reference proteome</keyword>
<proteinExistence type="predicted"/>
<sequence>MWVREWFSKADKNRDGLMTFKEAKTLLKMMNVEMNDDHALRLFTLSDKLGRGSLDMEEFVFFYKLLTQRDEVWKVFQDFSSDGERLLLAELSYFLCNEQKEAQEEDQQERAEEMIRLPALPFSVSIERHLYQPHLYQPHLYQPHLYQPHLYQPHLYQPHLYQPHLYQPHLYQPHLYQPHLYQPHLYQPHLYQPHTYQIQKAF</sequence>